<evidence type="ECO:0000259" key="12">
    <source>
        <dbReference type="SMART" id="SM00665"/>
    </source>
</evidence>
<dbReference type="InterPro" id="IPR043205">
    <property type="entry name" value="CYB561/CYBRD1-like"/>
</dbReference>
<keyword evidence="4" id="KW-0349">Heme</keyword>
<dbReference type="GO" id="GO:0016491">
    <property type="term" value="F:oxidoreductase activity"/>
    <property type="evidence" value="ECO:0007669"/>
    <property type="project" value="InterPro"/>
</dbReference>
<dbReference type="WBParaSite" id="Hba_02417">
    <property type="protein sequence ID" value="Hba_02417"/>
    <property type="gene ID" value="Hba_02417"/>
</dbReference>
<dbReference type="Pfam" id="PF03188">
    <property type="entry name" value="Cytochrom_B561"/>
    <property type="match status" value="1"/>
</dbReference>
<evidence type="ECO:0000313" key="14">
    <source>
        <dbReference type="WBParaSite" id="Hba_02417"/>
    </source>
</evidence>
<evidence type="ECO:0000256" key="1">
    <source>
        <dbReference type="ARBA" id="ARBA00001970"/>
    </source>
</evidence>
<dbReference type="CDD" id="cd08554">
    <property type="entry name" value="Cyt_b561"/>
    <property type="match status" value="1"/>
</dbReference>
<proteinExistence type="predicted"/>
<comment type="cofactor">
    <cofactor evidence="1">
        <name>heme b</name>
        <dbReference type="ChEBI" id="CHEBI:60344"/>
    </cofactor>
</comment>
<evidence type="ECO:0000256" key="2">
    <source>
        <dbReference type="ARBA" id="ARBA00004141"/>
    </source>
</evidence>
<feature type="domain" description="Cytochrome b561" evidence="12">
    <location>
        <begin position="56"/>
        <end position="168"/>
    </location>
</feature>
<feature type="transmembrane region" description="Helical" evidence="11">
    <location>
        <begin position="342"/>
        <end position="368"/>
    </location>
</feature>
<evidence type="ECO:0000256" key="3">
    <source>
        <dbReference type="ARBA" id="ARBA00022448"/>
    </source>
</evidence>
<dbReference type="GO" id="GO:0016020">
    <property type="term" value="C:membrane"/>
    <property type="evidence" value="ECO:0007669"/>
    <property type="project" value="UniProtKB-SubCell"/>
</dbReference>
<evidence type="ECO:0000256" key="5">
    <source>
        <dbReference type="ARBA" id="ARBA00022692"/>
    </source>
</evidence>
<keyword evidence="5 11" id="KW-0812">Transmembrane</keyword>
<feature type="transmembrane region" description="Helical" evidence="11">
    <location>
        <begin position="59"/>
        <end position="79"/>
    </location>
</feature>
<organism evidence="13 14">
    <name type="scientific">Heterorhabditis bacteriophora</name>
    <name type="common">Entomopathogenic nematode worm</name>
    <dbReference type="NCBI Taxonomy" id="37862"/>
    <lineage>
        <taxon>Eukaryota</taxon>
        <taxon>Metazoa</taxon>
        <taxon>Ecdysozoa</taxon>
        <taxon>Nematoda</taxon>
        <taxon>Chromadorea</taxon>
        <taxon>Rhabditida</taxon>
        <taxon>Rhabditina</taxon>
        <taxon>Rhabditomorpha</taxon>
        <taxon>Strongyloidea</taxon>
        <taxon>Heterorhabditidae</taxon>
        <taxon>Heterorhabditis</taxon>
    </lineage>
</organism>
<dbReference type="Gene3D" id="1.20.120.1770">
    <property type="match status" value="1"/>
</dbReference>
<dbReference type="PANTHER" id="PTHR10106">
    <property type="entry name" value="CYTOCHROME B561-RELATED"/>
    <property type="match status" value="1"/>
</dbReference>
<keyword evidence="7" id="KW-0249">Electron transport</keyword>
<keyword evidence="13" id="KW-1185">Reference proteome</keyword>
<dbReference type="InterPro" id="IPR006593">
    <property type="entry name" value="Cyt_b561/ferric_Rdtase_TM"/>
</dbReference>
<keyword evidence="9" id="KW-0408">Iron</keyword>
<dbReference type="AlphaFoldDB" id="A0A1I7WCH1"/>
<reference evidence="14" key="1">
    <citation type="submission" date="2016-11" db="UniProtKB">
        <authorList>
            <consortium name="WormBaseParasite"/>
        </authorList>
    </citation>
    <scope>IDENTIFICATION</scope>
</reference>
<dbReference type="GO" id="GO:0046872">
    <property type="term" value="F:metal ion binding"/>
    <property type="evidence" value="ECO:0007669"/>
    <property type="project" value="UniProtKB-KW"/>
</dbReference>
<keyword evidence="3" id="KW-0813">Transport</keyword>
<name>A0A1I7WCH1_HETBA</name>
<sequence>MPSTEISTGNRSWHIVYFEILLSLSQIFGFTMVILSGYFLNMVGDGIKWTNGNENFHGFFMTIGLVFFQGEALLSYRLYRHDIKLLPKLIHVLFHTLAIGLFVTALVAIIQKKTVRAKYPGNNSNLFLLNAKNQIKNPRVIIGHIHSKQFPIYFYLVCHNLKIKTTTMVRIKYYKPRHHALIFGITPVLKNIRFYIIFPANNKNNEEKWLRLTPKLYLLHYHITGIICDGCYKQISRVWSWPVETYIQYLRQSTVWYALDLFFALIMDSQRATYDWLFKCTFHYKKRIYQRRDTFGLRSSAAGDALVGTYFRRPREYQCCVKFPHTNQGRVSYLACCQPRCFNLPLCCYLKCVTSLIVIRICVFSFFVGRKLMVYKLMFYMLHIFGISAVTHADGIAKITVFTKSGYIDYRYLVYSFV</sequence>
<evidence type="ECO:0000256" key="9">
    <source>
        <dbReference type="ARBA" id="ARBA00023004"/>
    </source>
</evidence>
<evidence type="ECO:0000256" key="11">
    <source>
        <dbReference type="SAM" id="Phobius"/>
    </source>
</evidence>
<evidence type="ECO:0000313" key="13">
    <source>
        <dbReference type="Proteomes" id="UP000095283"/>
    </source>
</evidence>
<comment type="subcellular location">
    <subcellularLocation>
        <location evidence="2">Membrane</location>
        <topology evidence="2">Multi-pass membrane protein</topology>
    </subcellularLocation>
</comment>
<evidence type="ECO:0000256" key="6">
    <source>
        <dbReference type="ARBA" id="ARBA00022723"/>
    </source>
</evidence>
<dbReference type="SMART" id="SM00665">
    <property type="entry name" value="B561"/>
    <property type="match status" value="1"/>
</dbReference>
<dbReference type="PANTHER" id="PTHR10106:SF50">
    <property type="entry name" value="CYTOCHROME B561 DOMAIN-CONTAINING PROTEIN"/>
    <property type="match status" value="1"/>
</dbReference>
<evidence type="ECO:0000256" key="4">
    <source>
        <dbReference type="ARBA" id="ARBA00022617"/>
    </source>
</evidence>
<evidence type="ECO:0000256" key="10">
    <source>
        <dbReference type="ARBA" id="ARBA00023136"/>
    </source>
</evidence>
<evidence type="ECO:0000256" key="8">
    <source>
        <dbReference type="ARBA" id="ARBA00022989"/>
    </source>
</evidence>
<protein>
    <submittedName>
        <fullName evidence="14">Cytochrome b561 domain-containing protein</fullName>
    </submittedName>
</protein>
<dbReference type="Proteomes" id="UP000095283">
    <property type="component" value="Unplaced"/>
</dbReference>
<accession>A0A1I7WCH1</accession>
<keyword evidence="8 11" id="KW-1133">Transmembrane helix</keyword>
<feature type="transmembrane region" description="Helical" evidence="11">
    <location>
        <begin position="20"/>
        <end position="39"/>
    </location>
</feature>
<evidence type="ECO:0000256" key="7">
    <source>
        <dbReference type="ARBA" id="ARBA00022982"/>
    </source>
</evidence>
<feature type="transmembrane region" description="Helical" evidence="11">
    <location>
        <begin position="91"/>
        <end position="110"/>
    </location>
</feature>
<keyword evidence="6" id="KW-0479">Metal-binding</keyword>
<keyword evidence="10 11" id="KW-0472">Membrane</keyword>